<accession>A0AAW1ICT6</accession>
<proteinExistence type="predicted"/>
<dbReference type="GO" id="GO:0007409">
    <property type="term" value="P:axonogenesis"/>
    <property type="evidence" value="ECO:0007669"/>
    <property type="project" value="TreeGrafter"/>
</dbReference>
<dbReference type="InterPro" id="IPR028107">
    <property type="entry name" value="Spatacsin_C_dom"/>
</dbReference>
<dbReference type="GO" id="GO:0045202">
    <property type="term" value="C:synapse"/>
    <property type="evidence" value="ECO:0007669"/>
    <property type="project" value="TreeGrafter"/>
</dbReference>
<sequence length="1813" mass="212102">MYRDKYMQIKPPPPNNLDSKSLAIWASWSTLSEKEVAREAVMKGTHIELAKLFLSKKLEVDDTSKWFKNEIDAWILDLLLRKQTYRVMHIFENLGADPFMELLTVFLDTSCKELRQIVGNHLIKHQKLSEVHINNWHLLTAIESQSDILTRLNEKYISVNLKCINQQSDEWRSSVGTELLFRIFDFNLKSFINAEMAWLYLLKSNTDLLKYWINLQYSKNEFIVNVASLTDENLQKLDEIFLNLEINSEMITQITNNENCIDITVQTEILNELAKFGVFSDSDKSNFLLIIKRLLETDKLNDIEEVLNEKTSNLSLSSFYKLLIDYCVANKLFTILNICCKDFIPYDKINGSSVVIDMILNNYEMSRNTNNKEILRNNIFDVANFLYKDDLLNYFTSQPLILLSIIIFTDGISIEDLLSKRVTLQIKDFEVNKETLLHCLKDYHYLLHFCNKFDKVIDFNVLTYYDLLKKHAEIQTDNIYKYRFRNTALPTFNCTELIEKYGYKKDIDFIYFLKNSRPLYAYNFFKINYLNHSISEMDYINFIDKIYRVALRNFKCQRITTSCIAFLEMLEENTYPLRLYLKSANIIFNYGEISEYELQQLFCNILRNCDEIYTLLEKSIVEHMHLDLNSSGSDFTKALESYSIVARFAVLHQLQIPELFLKYCAKKDLWLPFLIYIQIYNYPVDIISKLLQNFSSRSITEHISHAVTHDIQLEEIRNQLIGERDSRKYFLSRLGVRLTDSSGASSDMSSHSSYGSMANSVSSDFLESETLDYQTDLLEVLIKCHNSVDPPKALLFASRYYRSPLLAVLANSYEPDSVITNWVTWLEVSCDIKHSFINYEGVITADSVLEMFKYILRKNYFKTLTNGFIIFLPENPLCTFTSFLNETTQQNFDTSLLELLKSFKKKITYWRSNSYISEIDHDMSYFNNKLWIQNTAIFLLAATLQYGFKCFYDQILFLRYLNEIDISQYFLIEIPDLKTYLRIIEYIYENQHEMSFDLSVISNKSKYCSTIRSYISNLVAKGQYNAALNLAKITNTSCDFIIFNQLNNEFGNTSSRNEEYWRRWDKIFEEYNVSPDVIVDKYLEFIQKSNDKEEIFIMYKLAFNWTNDDSKRFKQILSNEEFTTLSDYSKELQIIPECYNSFNEIEMANFEKIIDYLLDNEDIITALRLEKMFGCTSMDLNILKLCLNLVEGAVLPHQLTARQRLLLNRRNNIKSSASIRRKTYKTLNRISSCASVASMSNSTLQLCLNDTVISPSHDTLALLEMLVDNLKNGSALASNIFKMYRISVNLHTKYKTILQCKEPISLLRNALENDCRNKLEVVSDFIDIFKLKKEEVVDLLYTEISLALSHYSFSKMNICFLWDLNMDLDFNLILQLLPDNCSLLGFKLYYGCSNEFTAGNMIRVTELLIRCHDCFTADCNMEGISMVLKKCKSFTSLLEGVQEYNLMVRLLTGIARYTEMTYIFHILRQQEQFELLLRKGSRKDGGLKMALLEYLKKYCPDDVELYKIVALHFFLFSEIAELWEQEAIKYTRRIIALAKLEMQNCRLNPETEPFVLLVNTEDNKKMLRKIMSKYSHAAEYHLHGQKLTKAMTAARQSQLVALQLSLYKDLAQGATATCILNLTNVQINKLVLSEFNFQQILIIIEAFNFEADWASILFEQYLVNDRLDFFQSFALSLPITENLVHDISRTYLNFPKPTPPMAKNMRAILHHLNSLHAKYRIASELGFTNLVEELLNSQQLSYLKDTVWKTVKLKRRIETFIALKKRYNDILMPKLSFYEWHKTFEEGLEECNDDPRTSRPAEVCTVISAKSKC</sequence>
<comment type="caution">
    <text evidence="2">The sequence shown here is derived from an EMBL/GenBank/DDBJ whole genome shotgun (WGS) entry which is preliminary data.</text>
</comment>
<organism evidence="2 3">
    <name type="scientific">Popillia japonica</name>
    <name type="common">Japanese beetle</name>
    <dbReference type="NCBI Taxonomy" id="7064"/>
    <lineage>
        <taxon>Eukaryota</taxon>
        <taxon>Metazoa</taxon>
        <taxon>Ecdysozoa</taxon>
        <taxon>Arthropoda</taxon>
        <taxon>Hexapoda</taxon>
        <taxon>Insecta</taxon>
        <taxon>Pterygota</taxon>
        <taxon>Neoptera</taxon>
        <taxon>Endopterygota</taxon>
        <taxon>Coleoptera</taxon>
        <taxon>Polyphaga</taxon>
        <taxon>Scarabaeiformia</taxon>
        <taxon>Scarabaeidae</taxon>
        <taxon>Rutelinae</taxon>
        <taxon>Popillia</taxon>
    </lineage>
</organism>
<dbReference type="GO" id="GO:0030425">
    <property type="term" value="C:dendrite"/>
    <property type="evidence" value="ECO:0007669"/>
    <property type="project" value="TreeGrafter"/>
</dbReference>
<evidence type="ECO:0000313" key="2">
    <source>
        <dbReference type="EMBL" id="KAK9687145.1"/>
    </source>
</evidence>
<reference evidence="2 3" key="1">
    <citation type="journal article" date="2024" name="BMC Genomics">
        <title>De novo assembly and annotation of Popillia japonica's genome with initial clues to its potential as an invasive pest.</title>
        <authorList>
            <person name="Cucini C."/>
            <person name="Boschi S."/>
            <person name="Funari R."/>
            <person name="Cardaioli E."/>
            <person name="Iannotti N."/>
            <person name="Marturano G."/>
            <person name="Paoli F."/>
            <person name="Bruttini M."/>
            <person name="Carapelli A."/>
            <person name="Frati F."/>
            <person name="Nardi F."/>
        </authorList>
    </citation>
    <scope>NUCLEOTIDE SEQUENCE [LARGE SCALE GENOMIC DNA]</scope>
    <source>
        <strain evidence="2">DMR45628</strain>
    </source>
</reference>
<keyword evidence="3" id="KW-1185">Reference proteome</keyword>
<evidence type="ECO:0000259" key="1">
    <source>
        <dbReference type="Pfam" id="PF14649"/>
    </source>
</evidence>
<dbReference type="Proteomes" id="UP001458880">
    <property type="component" value="Unassembled WGS sequence"/>
</dbReference>
<evidence type="ECO:0000313" key="3">
    <source>
        <dbReference type="Proteomes" id="UP001458880"/>
    </source>
</evidence>
<feature type="domain" description="Spatacsin C-terminal" evidence="1">
    <location>
        <begin position="1401"/>
        <end position="1692"/>
    </location>
</feature>
<dbReference type="InterPro" id="IPR028103">
    <property type="entry name" value="Spatacsin"/>
</dbReference>
<dbReference type="PANTHER" id="PTHR13650:SF0">
    <property type="entry name" value="SPATACSIN"/>
    <property type="match status" value="1"/>
</dbReference>
<dbReference type="Pfam" id="PF14649">
    <property type="entry name" value="Spatacsin_C"/>
    <property type="match status" value="1"/>
</dbReference>
<name>A0AAW1ICT6_POPJA</name>
<protein>
    <submittedName>
        <fullName evidence="2">Spatacsin C-terminus</fullName>
    </submittedName>
</protein>
<dbReference type="GO" id="GO:0007268">
    <property type="term" value="P:chemical synaptic transmission"/>
    <property type="evidence" value="ECO:0007669"/>
    <property type="project" value="TreeGrafter"/>
</dbReference>
<dbReference type="PANTHER" id="PTHR13650">
    <property type="entry name" value="SPATACSIN"/>
    <property type="match status" value="1"/>
</dbReference>
<dbReference type="EMBL" id="JASPKY010000659">
    <property type="protein sequence ID" value="KAK9687145.1"/>
    <property type="molecule type" value="Genomic_DNA"/>
</dbReference>
<dbReference type="GO" id="GO:0030424">
    <property type="term" value="C:axon"/>
    <property type="evidence" value="ECO:0007669"/>
    <property type="project" value="TreeGrafter"/>
</dbReference>
<gene>
    <name evidence="2" type="ORF">QE152_g36663</name>
</gene>
<dbReference type="GO" id="GO:0005737">
    <property type="term" value="C:cytoplasm"/>
    <property type="evidence" value="ECO:0007669"/>
    <property type="project" value="TreeGrafter"/>
</dbReference>
<dbReference type="GO" id="GO:0008088">
    <property type="term" value="P:axo-dendritic transport"/>
    <property type="evidence" value="ECO:0007669"/>
    <property type="project" value="TreeGrafter"/>
</dbReference>
<dbReference type="GO" id="GO:0048489">
    <property type="term" value="P:synaptic vesicle transport"/>
    <property type="evidence" value="ECO:0007669"/>
    <property type="project" value="TreeGrafter"/>
</dbReference>